<reference evidence="1 2" key="1">
    <citation type="submission" date="2018-05" db="EMBL/GenBank/DDBJ databases">
        <title>The Hungate 1000. A catalogue of reference genomes from the rumen microbiome.</title>
        <authorList>
            <person name="Kelly W."/>
        </authorList>
    </citation>
    <scope>NUCLEOTIDE SEQUENCE [LARGE SCALE GENOMIC DNA]</scope>
    <source>
        <strain evidence="1 2">SAb67</strain>
    </source>
</reference>
<dbReference type="Proteomes" id="UP000245720">
    <property type="component" value="Unassembled WGS sequence"/>
</dbReference>
<name>A0A315Y2Y5_RUMFL</name>
<dbReference type="AlphaFoldDB" id="A0A315Y2Y5"/>
<comment type="caution">
    <text evidence="1">The sequence shown here is derived from an EMBL/GenBank/DDBJ whole genome shotgun (WGS) entry which is preliminary data.</text>
</comment>
<dbReference type="EMBL" id="QGDI01000003">
    <property type="protein sequence ID" value="PWJ13933.1"/>
    <property type="molecule type" value="Genomic_DNA"/>
</dbReference>
<evidence type="ECO:0000313" key="2">
    <source>
        <dbReference type="Proteomes" id="UP000245720"/>
    </source>
</evidence>
<sequence length="80" mass="9681">MGKRIPMDQAMEAARITPNDSIYAKQNKYGYKINVNHPQIRPLYERYKEHIGEKILSDRQRLNFECLIYQMIERKKTQHE</sequence>
<accession>A0A315Y2Y5</accession>
<gene>
    <name evidence="1" type="ORF">IE37_00863</name>
</gene>
<proteinExistence type="predicted"/>
<dbReference type="RefSeq" id="WP_109725725.1">
    <property type="nucleotide sequence ID" value="NZ_QGDI01000003.1"/>
</dbReference>
<protein>
    <submittedName>
        <fullName evidence="1">Uncharacterized protein</fullName>
    </submittedName>
</protein>
<evidence type="ECO:0000313" key="1">
    <source>
        <dbReference type="EMBL" id="PWJ13933.1"/>
    </source>
</evidence>
<organism evidence="1 2">
    <name type="scientific">Ruminococcus flavefaciens</name>
    <dbReference type="NCBI Taxonomy" id="1265"/>
    <lineage>
        <taxon>Bacteria</taxon>
        <taxon>Bacillati</taxon>
        <taxon>Bacillota</taxon>
        <taxon>Clostridia</taxon>
        <taxon>Eubacteriales</taxon>
        <taxon>Oscillospiraceae</taxon>
        <taxon>Ruminococcus</taxon>
    </lineage>
</organism>